<dbReference type="OrthoDB" id="6902891at2"/>
<protein>
    <submittedName>
        <fullName evidence="3">Predicted thioesterase</fullName>
    </submittedName>
</protein>
<dbReference type="PANTHER" id="PTHR36934">
    <property type="entry name" value="BLR0278 PROTEIN"/>
    <property type="match status" value="1"/>
</dbReference>
<dbReference type="Proteomes" id="UP000199520">
    <property type="component" value="Unassembled WGS sequence"/>
</dbReference>
<organism evidence="3 4">
    <name type="scientific">Pelosinus propionicus DSM 13327</name>
    <dbReference type="NCBI Taxonomy" id="1123291"/>
    <lineage>
        <taxon>Bacteria</taxon>
        <taxon>Bacillati</taxon>
        <taxon>Bacillota</taxon>
        <taxon>Negativicutes</taxon>
        <taxon>Selenomonadales</taxon>
        <taxon>Sporomusaceae</taxon>
        <taxon>Pelosinus</taxon>
    </lineage>
</organism>
<dbReference type="InterPro" id="IPR029069">
    <property type="entry name" value="HotDog_dom_sf"/>
</dbReference>
<gene>
    <name evidence="3" type="ORF">SAMN04490355_100785</name>
</gene>
<name>A0A1I4IAG7_9FIRM</name>
<dbReference type="InterPro" id="IPR025540">
    <property type="entry name" value="FlK"/>
</dbReference>
<dbReference type="SUPFAM" id="SSF54637">
    <property type="entry name" value="Thioesterase/thiol ester dehydrase-isomerase"/>
    <property type="match status" value="1"/>
</dbReference>
<proteinExistence type="predicted"/>
<feature type="binding site" evidence="1">
    <location>
        <position position="67"/>
    </location>
    <ligand>
        <name>CoA</name>
        <dbReference type="ChEBI" id="CHEBI:57287"/>
    </ligand>
</feature>
<keyword evidence="4" id="KW-1185">Reference proteome</keyword>
<reference evidence="4" key="1">
    <citation type="submission" date="2016-10" db="EMBL/GenBank/DDBJ databases">
        <authorList>
            <person name="Varghese N."/>
            <person name="Submissions S."/>
        </authorList>
    </citation>
    <scope>NUCLEOTIDE SEQUENCE [LARGE SCALE GENOMIC DNA]</scope>
    <source>
        <strain evidence="4">DSM 13327</strain>
    </source>
</reference>
<dbReference type="EMBL" id="FOTS01000007">
    <property type="protein sequence ID" value="SFL51255.1"/>
    <property type="molecule type" value="Genomic_DNA"/>
</dbReference>
<dbReference type="Pfam" id="PF22636">
    <property type="entry name" value="FlK"/>
    <property type="match status" value="1"/>
</dbReference>
<feature type="binding site" evidence="1">
    <location>
        <position position="67"/>
    </location>
    <ligand>
        <name>substrate</name>
    </ligand>
</feature>
<evidence type="ECO:0000313" key="4">
    <source>
        <dbReference type="Proteomes" id="UP000199520"/>
    </source>
</evidence>
<dbReference type="Gene3D" id="3.10.129.10">
    <property type="entry name" value="Hotdog Thioesterase"/>
    <property type="match status" value="1"/>
</dbReference>
<evidence type="ECO:0000259" key="2">
    <source>
        <dbReference type="Pfam" id="PF22636"/>
    </source>
</evidence>
<dbReference type="PIRSF" id="PIRSF014972">
    <property type="entry name" value="FlK"/>
    <property type="match status" value="1"/>
</dbReference>
<dbReference type="PANTHER" id="PTHR36934:SF1">
    <property type="entry name" value="THIOESTERASE DOMAIN-CONTAINING PROTEIN"/>
    <property type="match status" value="1"/>
</dbReference>
<accession>A0A1I4IAG7</accession>
<feature type="domain" description="Fluoroacetyl-CoA-specific thioesterase-like" evidence="2">
    <location>
        <begin position="20"/>
        <end position="123"/>
    </location>
</feature>
<dbReference type="AlphaFoldDB" id="A0A1I4IAG7"/>
<dbReference type="InterPro" id="IPR054485">
    <property type="entry name" value="FlK-like_dom"/>
</dbReference>
<dbReference type="RefSeq" id="WP_090933651.1">
    <property type="nucleotide sequence ID" value="NZ_FOTS01000007.1"/>
</dbReference>
<evidence type="ECO:0000313" key="3">
    <source>
        <dbReference type="EMBL" id="SFL51255.1"/>
    </source>
</evidence>
<sequence length="139" mass="15315">MFDLRSALLPGMNNTVQKLVDESDTATHYGRGSLGTLIATPAFVSLMIDASIATVENRLPEGFTTVGTSFEFTHDAPTCMGMTLRVKSTLIEINGENLLFDIVASDDYGEVGRGHHQRAVVNRKRLFEKADQRINNRLS</sequence>
<evidence type="ECO:0000256" key="1">
    <source>
        <dbReference type="PIRSR" id="PIRSR014972-2"/>
    </source>
</evidence>
<feature type="binding site" evidence="1">
    <location>
        <position position="118"/>
    </location>
    <ligand>
        <name>substrate</name>
    </ligand>
</feature>